<dbReference type="KEGG" id="ssan:NX02_p0235"/>
<evidence type="ECO:0000313" key="12">
    <source>
        <dbReference type="EMBL" id="AKH18688.1"/>
    </source>
</evidence>
<evidence type="ECO:0000256" key="3">
    <source>
        <dbReference type="ARBA" id="ARBA00022679"/>
    </source>
</evidence>
<dbReference type="SUPFAM" id="SSF53448">
    <property type="entry name" value="Nucleotide-diphospho-sugar transferases"/>
    <property type="match status" value="1"/>
</dbReference>
<organism evidence="12 13">
    <name type="scientific">Sphingomonas sanxanigenens DSM 19645 = NX02</name>
    <dbReference type="NCBI Taxonomy" id="1123269"/>
    <lineage>
        <taxon>Bacteria</taxon>
        <taxon>Pseudomonadati</taxon>
        <taxon>Pseudomonadota</taxon>
        <taxon>Alphaproteobacteria</taxon>
        <taxon>Sphingomonadales</taxon>
        <taxon>Sphingomonadaceae</taxon>
        <taxon>Sphingomonas</taxon>
    </lineage>
</organism>
<gene>
    <name evidence="12" type="ORF">NX02_p0235</name>
</gene>
<dbReference type="RefSeq" id="WP_047100446.1">
    <property type="nucleotide sequence ID" value="NZ_CP011450.1"/>
</dbReference>
<reference evidence="12 13" key="1">
    <citation type="submission" date="2015-05" db="EMBL/GenBank/DDBJ databases">
        <title>Plasmid of Sphingomonas sanxanigenens NX02.</title>
        <authorList>
            <person name="Huang H."/>
            <person name="Ma T."/>
        </authorList>
    </citation>
    <scope>NUCLEOTIDE SEQUENCE [LARGE SCALE GENOMIC DNA]</scope>
    <source>
        <strain evidence="12 13">NX02</strain>
        <plasmid evidence="13">Plasmid pNXO2</plasmid>
    </source>
</reference>
<feature type="domain" description="MannoseP isomerase/GMP-like beta-helix" evidence="11">
    <location>
        <begin position="291"/>
        <end position="343"/>
    </location>
</feature>
<comment type="catalytic activity">
    <reaction evidence="7">
        <text>alpha-D-mannose 1-phosphate + GTP + H(+) = GDP-alpha-D-mannose + diphosphate</text>
        <dbReference type="Rhea" id="RHEA:15229"/>
        <dbReference type="ChEBI" id="CHEBI:15378"/>
        <dbReference type="ChEBI" id="CHEBI:33019"/>
        <dbReference type="ChEBI" id="CHEBI:37565"/>
        <dbReference type="ChEBI" id="CHEBI:57527"/>
        <dbReference type="ChEBI" id="CHEBI:58409"/>
        <dbReference type="EC" id="2.7.7.13"/>
    </reaction>
</comment>
<sequence length="370" mass="39641">MQLIPVILSGGAGTRLWPLSTEQTPKQFLPLAGEKSLLQQTALRARSISQATSPVIVASQDHERRILGELDAVGCPPSRLLLEPIGRNTAPALAMAALEGADENALLLVMPSDHVIRDVESFGEAVHRALPLAQDGWLVTFGITPDRPATGYGYIHMGEPLSGEICRVKRFVEKPEAGRAERMLADGGYVWNAGIFLLRSDRLIEELSVHAPALLGSVREALAAAHREGNRVIPDRAAFASVEAESIDYVVMERAARMAVVPVDVGWSDIGSWDALHEIEPQDDGGNALHGDVLALESHGCLIRTSGPRVAALGVSDLVIVATDDVVLVIPRERAQEVRRLVQLAGQASPPSPRRSRRTATLSIAVPAAS</sequence>
<keyword evidence="13" id="KW-1185">Reference proteome</keyword>
<dbReference type="Pfam" id="PF00483">
    <property type="entry name" value="NTP_transferase"/>
    <property type="match status" value="1"/>
</dbReference>
<evidence type="ECO:0000256" key="8">
    <source>
        <dbReference type="RuleBase" id="RU004190"/>
    </source>
</evidence>
<evidence type="ECO:0000256" key="5">
    <source>
        <dbReference type="ARBA" id="ARBA00022741"/>
    </source>
</evidence>
<dbReference type="CDD" id="cd02509">
    <property type="entry name" value="GDP-M1P_Guanylyltransferase"/>
    <property type="match status" value="1"/>
</dbReference>
<keyword evidence="5" id="KW-0547">Nucleotide-binding</keyword>
<dbReference type="InterPro" id="IPR005835">
    <property type="entry name" value="NTP_transferase_dom"/>
</dbReference>
<dbReference type="AlphaFoldDB" id="A0A0F7JVI7"/>
<keyword evidence="12" id="KW-0614">Plasmid</keyword>
<evidence type="ECO:0000256" key="2">
    <source>
        <dbReference type="ARBA" id="ARBA00012387"/>
    </source>
</evidence>
<dbReference type="GO" id="GO:0004475">
    <property type="term" value="F:mannose-1-phosphate guanylyltransferase (GTP) activity"/>
    <property type="evidence" value="ECO:0007669"/>
    <property type="project" value="UniProtKB-EC"/>
</dbReference>
<dbReference type="GO" id="GO:0005525">
    <property type="term" value="F:GTP binding"/>
    <property type="evidence" value="ECO:0007669"/>
    <property type="project" value="UniProtKB-KW"/>
</dbReference>
<dbReference type="OrthoDB" id="9806359at2"/>
<evidence type="ECO:0000259" key="11">
    <source>
        <dbReference type="Pfam" id="PF22640"/>
    </source>
</evidence>
<protein>
    <recommendedName>
        <fullName evidence="2">mannose-1-phosphate guanylyltransferase</fullName>
        <ecNumber evidence="2">2.7.7.13</ecNumber>
    </recommendedName>
</protein>
<name>A0A0F7JVI7_9SPHN</name>
<proteinExistence type="inferred from homology"/>
<keyword evidence="6" id="KW-0342">GTP-binding</keyword>
<dbReference type="InterPro" id="IPR054566">
    <property type="entry name" value="ManC/GMP-like_b-helix"/>
</dbReference>
<dbReference type="NCBIfam" id="TIGR01479">
    <property type="entry name" value="GMP_PMI"/>
    <property type="match status" value="1"/>
</dbReference>
<evidence type="ECO:0000256" key="9">
    <source>
        <dbReference type="SAM" id="MobiDB-lite"/>
    </source>
</evidence>
<dbReference type="InterPro" id="IPR049577">
    <property type="entry name" value="GMPP_N"/>
</dbReference>
<evidence type="ECO:0000256" key="4">
    <source>
        <dbReference type="ARBA" id="ARBA00022695"/>
    </source>
</evidence>
<dbReference type="GO" id="GO:0009298">
    <property type="term" value="P:GDP-mannose biosynthetic process"/>
    <property type="evidence" value="ECO:0007669"/>
    <property type="project" value="TreeGrafter"/>
</dbReference>
<dbReference type="EMBL" id="CP011450">
    <property type="protein sequence ID" value="AKH18688.1"/>
    <property type="molecule type" value="Genomic_DNA"/>
</dbReference>
<dbReference type="SUPFAM" id="SSF159283">
    <property type="entry name" value="Guanosine diphospho-D-mannose pyrophosphorylase/mannose-6-phosphate isomerase linker domain"/>
    <property type="match status" value="1"/>
</dbReference>
<dbReference type="Pfam" id="PF22640">
    <property type="entry name" value="ManC_GMP_beta-helix"/>
    <property type="match status" value="1"/>
</dbReference>
<evidence type="ECO:0000256" key="1">
    <source>
        <dbReference type="ARBA" id="ARBA00006115"/>
    </source>
</evidence>
<feature type="domain" description="Nucleotidyl transferase" evidence="10">
    <location>
        <begin position="5"/>
        <end position="282"/>
    </location>
</feature>
<comment type="similarity">
    <text evidence="1 8">Belongs to the mannose-6-phosphate isomerase type 2 family.</text>
</comment>
<evidence type="ECO:0000256" key="7">
    <source>
        <dbReference type="ARBA" id="ARBA00047343"/>
    </source>
</evidence>
<dbReference type="InterPro" id="IPR029044">
    <property type="entry name" value="Nucleotide-diphossugar_trans"/>
</dbReference>
<dbReference type="Proteomes" id="UP000018851">
    <property type="component" value="Plasmid pNXO2"/>
</dbReference>
<evidence type="ECO:0000256" key="6">
    <source>
        <dbReference type="ARBA" id="ARBA00023134"/>
    </source>
</evidence>
<dbReference type="FunFam" id="3.90.550.10:FF:000046">
    <property type="entry name" value="Mannose-1-phosphate guanylyltransferase (GDP)"/>
    <property type="match status" value="1"/>
</dbReference>
<dbReference type="InterPro" id="IPR051161">
    <property type="entry name" value="Mannose-6P_isomerase_type2"/>
</dbReference>
<accession>A0A0F7JVI7</accession>
<evidence type="ECO:0000259" key="10">
    <source>
        <dbReference type="Pfam" id="PF00483"/>
    </source>
</evidence>
<dbReference type="GO" id="GO:0000271">
    <property type="term" value="P:polysaccharide biosynthetic process"/>
    <property type="evidence" value="ECO:0007669"/>
    <property type="project" value="InterPro"/>
</dbReference>
<feature type="region of interest" description="Disordered" evidence="9">
    <location>
        <begin position="344"/>
        <end position="370"/>
    </location>
</feature>
<dbReference type="PANTHER" id="PTHR46390:SF1">
    <property type="entry name" value="MANNOSE-1-PHOSPHATE GUANYLYLTRANSFERASE"/>
    <property type="match status" value="1"/>
</dbReference>
<dbReference type="EC" id="2.7.7.13" evidence="2"/>
<dbReference type="InterPro" id="IPR006375">
    <property type="entry name" value="Man1P_GuaTrfase/Man6P_Isoase"/>
</dbReference>
<keyword evidence="3 12" id="KW-0808">Transferase</keyword>
<evidence type="ECO:0000313" key="13">
    <source>
        <dbReference type="Proteomes" id="UP000018851"/>
    </source>
</evidence>
<dbReference type="Gene3D" id="3.90.550.10">
    <property type="entry name" value="Spore Coat Polysaccharide Biosynthesis Protein SpsA, Chain A"/>
    <property type="match status" value="1"/>
</dbReference>
<geneLocation type="plasmid" evidence="12 13">
    <name>pNXO2</name>
</geneLocation>
<keyword evidence="4" id="KW-0548">Nucleotidyltransferase</keyword>
<dbReference type="PANTHER" id="PTHR46390">
    <property type="entry name" value="MANNOSE-1-PHOSPHATE GUANYLYLTRANSFERASE"/>
    <property type="match status" value="1"/>
</dbReference>